<dbReference type="Proteomes" id="UP000270094">
    <property type="component" value="Unassembled WGS sequence"/>
</dbReference>
<dbReference type="InterPro" id="IPR011009">
    <property type="entry name" value="Kinase-like_dom_sf"/>
</dbReference>
<dbReference type="Gene3D" id="1.10.510.10">
    <property type="entry name" value="Transferase(Phosphotransferase) domain 1"/>
    <property type="match status" value="1"/>
</dbReference>
<dbReference type="GO" id="GO:0004016">
    <property type="term" value="F:adenylate cyclase activity"/>
    <property type="evidence" value="ECO:0007669"/>
    <property type="project" value="TreeGrafter"/>
</dbReference>
<keyword evidence="4" id="KW-1185">Reference proteome</keyword>
<organism evidence="3 4">
    <name type="scientific">Strongylus vulgaris</name>
    <name type="common">Blood worm</name>
    <dbReference type="NCBI Taxonomy" id="40348"/>
    <lineage>
        <taxon>Eukaryota</taxon>
        <taxon>Metazoa</taxon>
        <taxon>Ecdysozoa</taxon>
        <taxon>Nematoda</taxon>
        <taxon>Chromadorea</taxon>
        <taxon>Rhabditida</taxon>
        <taxon>Rhabditina</taxon>
        <taxon>Rhabditomorpha</taxon>
        <taxon>Strongyloidea</taxon>
        <taxon>Strongylidae</taxon>
        <taxon>Strongylus</taxon>
    </lineage>
</organism>
<dbReference type="OrthoDB" id="60033at2759"/>
<dbReference type="SUPFAM" id="SSF56112">
    <property type="entry name" value="Protein kinase-like (PK-like)"/>
    <property type="match status" value="1"/>
</dbReference>
<dbReference type="Gene3D" id="6.10.250.780">
    <property type="match status" value="1"/>
</dbReference>
<accession>A0A3P7J487</accession>
<evidence type="ECO:0000313" key="4">
    <source>
        <dbReference type="Proteomes" id="UP000270094"/>
    </source>
</evidence>
<keyword evidence="1" id="KW-0547">Nucleotide-binding</keyword>
<dbReference type="PANTHER" id="PTHR11920:SF501">
    <property type="entry name" value="GUANYLATE CYCLASE 32E"/>
    <property type="match status" value="1"/>
</dbReference>
<dbReference type="GO" id="GO:0007168">
    <property type="term" value="P:receptor guanylyl cyclase signaling pathway"/>
    <property type="evidence" value="ECO:0007669"/>
    <property type="project" value="TreeGrafter"/>
</dbReference>
<dbReference type="PANTHER" id="PTHR11920">
    <property type="entry name" value="GUANYLYL CYCLASE"/>
    <property type="match status" value="1"/>
</dbReference>
<dbReference type="InterPro" id="IPR050401">
    <property type="entry name" value="Cyclic_nucleotide_synthase"/>
</dbReference>
<evidence type="ECO:0000256" key="1">
    <source>
        <dbReference type="ARBA" id="ARBA00022741"/>
    </source>
</evidence>
<dbReference type="GO" id="GO:0005886">
    <property type="term" value="C:plasma membrane"/>
    <property type="evidence" value="ECO:0007669"/>
    <property type="project" value="TreeGrafter"/>
</dbReference>
<name>A0A3P7J487_STRVU</name>
<reference evidence="3 4" key="1">
    <citation type="submission" date="2018-11" db="EMBL/GenBank/DDBJ databases">
        <authorList>
            <consortium name="Pathogen Informatics"/>
        </authorList>
    </citation>
    <scope>NUCLEOTIDE SEQUENCE [LARGE SCALE GENOMIC DNA]</scope>
</reference>
<keyword evidence="2" id="KW-0456">Lyase</keyword>
<dbReference type="GO" id="GO:0004383">
    <property type="term" value="F:guanylate cyclase activity"/>
    <property type="evidence" value="ECO:0007669"/>
    <property type="project" value="TreeGrafter"/>
</dbReference>
<evidence type="ECO:0000256" key="2">
    <source>
        <dbReference type="ARBA" id="ARBA00023239"/>
    </source>
</evidence>
<gene>
    <name evidence="3" type="ORF">SVUK_LOCUS15019</name>
</gene>
<dbReference type="EMBL" id="UYYB01107126">
    <property type="protein sequence ID" value="VDM80021.1"/>
    <property type="molecule type" value="Genomic_DNA"/>
</dbReference>
<proteinExistence type="predicted"/>
<protein>
    <submittedName>
        <fullName evidence="3">Uncharacterized protein</fullName>
    </submittedName>
</protein>
<evidence type="ECO:0000313" key="3">
    <source>
        <dbReference type="EMBL" id="VDM80021.1"/>
    </source>
</evidence>
<dbReference type="GO" id="GO:0000166">
    <property type="term" value="F:nucleotide binding"/>
    <property type="evidence" value="ECO:0007669"/>
    <property type="project" value="UniProtKB-KW"/>
</dbReference>
<dbReference type="GO" id="GO:0001653">
    <property type="term" value="F:peptide receptor activity"/>
    <property type="evidence" value="ECO:0007669"/>
    <property type="project" value="TreeGrafter"/>
</dbReference>
<dbReference type="AlphaFoldDB" id="A0A3P7J487"/>
<sequence length="118" mass="13635">MVKKGGRRILRPDLKPDPSLELKSDLIHLVRDCWDEDPSHRPNIEEVRSLVKASFGKKHANLMDHVFKIMEKYADSLEDEVEARTKELVDEKKKSDLLLCRMLPVYGVRVIIIISAEV</sequence>